<dbReference type="GO" id="GO:0046872">
    <property type="term" value="F:metal ion binding"/>
    <property type="evidence" value="ECO:0007669"/>
    <property type="project" value="UniProtKB-KW"/>
</dbReference>
<evidence type="ECO:0000313" key="13">
    <source>
        <dbReference type="Proteomes" id="UP000887574"/>
    </source>
</evidence>
<evidence type="ECO:0000256" key="8">
    <source>
        <dbReference type="ARBA" id="ARBA00023136"/>
    </source>
</evidence>
<keyword evidence="4 11" id="KW-0479">Metal-binding</keyword>
<sequence>MDSTKGECPRSSASSGKCTHMTGNSKDEIDPLNAMHALIKNRRRTSPFLCPLTGSNVLECYVEKRLEMEGRPDHSKDMDHIIDIHNANNEKAWREVLKWEIYCIQNNISPNARIRSWLGYELPFDRHDWVVDRCGQRDVRYIIDYYDGGKQLLIYKFVDRMVVGYWRFKAEYLGLDPKLPIPPIKEEQ</sequence>
<reference evidence="14" key="1">
    <citation type="submission" date="2022-11" db="UniProtKB">
        <authorList>
            <consortium name="WormBaseParasite"/>
        </authorList>
    </citation>
    <scope>IDENTIFICATION</scope>
</reference>
<feature type="compositionally biased region" description="Polar residues" evidence="12">
    <location>
        <begin position="11"/>
        <end position="24"/>
    </location>
</feature>
<evidence type="ECO:0000256" key="6">
    <source>
        <dbReference type="ARBA" id="ARBA00023004"/>
    </source>
</evidence>
<evidence type="ECO:0000256" key="7">
    <source>
        <dbReference type="ARBA" id="ARBA00023128"/>
    </source>
</evidence>
<protein>
    <recommendedName>
        <fullName evidence="11">Holocytochrome c-type synthase</fullName>
        <ecNumber evidence="11">4.4.1.17</ecNumber>
    </recommendedName>
</protein>
<evidence type="ECO:0000313" key="14">
    <source>
        <dbReference type="WBParaSite" id="jg14429"/>
    </source>
</evidence>
<keyword evidence="8 11" id="KW-0472">Membrane</keyword>
<dbReference type="PANTHER" id="PTHR12743:SF0">
    <property type="entry name" value="HOLOCYTOCHROME C-TYPE SYNTHASE"/>
    <property type="match status" value="1"/>
</dbReference>
<evidence type="ECO:0000256" key="10">
    <source>
        <dbReference type="ARBA" id="ARBA00023944"/>
    </source>
</evidence>
<evidence type="ECO:0000256" key="1">
    <source>
        <dbReference type="ARBA" id="ARBA00004273"/>
    </source>
</evidence>
<dbReference type="Proteomes" id="UP000887574">
    <property type="component" value="Unplaced"/>
</dbReference>
<proteinExistence type="inferred from homology"/>
<dbReference type="GO" id="GO:0004408">
    <property type="term" value="F:holocytochrome-c synthase activity"/>
    <property type="evidence" value="ECO:0007669"/>
    <property type="project" value="UniProtKB-EC"/>
</dbReference>
<keyword evidence="13" id="KW-1185">Reference proteome</keyword>
<evidence type="ECO:0000256" key="4">
    <source>
        <dbReference type="ARBA" id="ARBA00022723"/>
    </source>
</evidence>
<accession>A0A915CZU8</accession>
<evidence type="ECO:0000256" key="5">
    <source>
        <dbReference type="ARBA" id="ARBA00022792"/>
    </source>
</evidence>
<comment type="catalytic activity">
    <reaction evidence="10">
        <text>holo-[cytochrome c] = apo-[cytochrome c] + heme b</text>
        <dbReference type="Rhea" id="RHEA:22648"/>
        <dbReference type="Rhea" id="RHEA-COMP:10725"/>
        <dbReference type="Rhea" id="RHEA-COMP:10726"/>
        <dbReference type="ChEBI" id="CHEBI:29950"/>
        <dbReference type="ChEBI" id="CHEBI:60344"/>
        <dbReference type="ChEBI" id="CHEBI:83739"/>
        <dbReference type="EC" id="4.4.1.17"/>
    </reaction>
    <physiologicalReaction direction="right-to-left" evidence="10">
        <dbReference type="Rhea" id="RHEA:22650"/>
    </physiologicalReaction>
</comment>
<organism evidence="13 14">
    <name type="scientific">Ditylenchus dipsaci</name>
    <dbReference type="NCBI Taxonomy" id="166011"/>
    <lineage>
        <taxon>Eukaryota</taxon>
        <taxon>Metazoa</taxon>
        <taxon>Ecdysozoa</taxon>
        <taxon>Nematoda</taxon>
        <taxon>Chromadorea</taxon>
        <taxon>Rhabditida</taxon>
        <taxon>Tylenchina</taxon>
        <taxon>Tylenchomorpha</taxon>
        <taxon>Sphaerularioidea</taxon>
        <taxon>Anguinidae</taxon>
        <taxon>Anguininae</taxon>
        <taxon>Ditylenchus</taxon>
    </lineage>
</organism>
<dbReference type="Pfam" id="PF01265">
    <property type="entry name" value="Cyto_heme_lyase"/>
    <property type="match status" value="2"/>
</dbReference>
<dbReference type="EC" id="4.4.1.17" evidence="11"/>
<keyword evidence="3 11" id="KW-0349">Heme</keyword>
<keyword evidence="9 11" id="KW-0456">Lyase</keyword>
<comment type="function">
    <text evidence="11">Lyase that catalyzes the covalent linking of the heme group to the cytochrome C apoprotein to produce the mature functional cytochrome.</text>
</comment>
<evidence type="ECO:0000256" key="11">
    <source>
        <dbReference type="RuleBase" id="RU363130"/>
    </source>
</evidence>
<evidence type="ECO:0000256" key="12">
    <source>
        <dbReference type="SAM" id="MobiDB-lite"/>
    </source>
</evidence>
<evidence type="ECO:0000256" key="9">
    <source>
        <dbReference type="ARBA" id="ARBA00023239"/>
    </source>
</evidence>
<comment type="similarity">
    <text evidence="2 11">Belongs to the cytochrome c-type heme lyase family.</text>
</comment>
<dbReference type="AlphaFoldDB" id="A0A915CZU8"/>
<comment type="subcellular location">
    <subcellularLocation>
        <location evidence="1 11">Mitochondrion inner membrane</location>
    </subcellularLocation>
</comment>
<dbReference type="GO" id="GO:0005743">
    <property type="term" value="C:mitochondrial inner membrane"/>
    <property type="evidence" value="ECO:0007669"/>
    <property type="project" value="UniProtKB-SubCell"/>
</dbReference>
<dbReference type="PROSITE" id="PS00821">
    <property type="entry name" value="CYTO_HEME_LYASE_1"/>
    <property type="match status" value="1"/>
</dbReference>
<dbReference type="PANTHER" id="PTHR12743">
    <property type="entry name" value="CYTOCHROME C1 HEME LYASE"/>
    <property type="match status" value="1"/>
</dbReference>
<evidence type="ECO:0000256" key="3">
    <source>
        <dbReference type="ARBA" id="ARBA00022617"/>
    </source>
</evidence>
<keyword evidence="5 11" id="KW-0999">Mitochondrion inner membrane</keyword>
<feature type="region of interest" description="Disordered" evidence="12">
    <location>
        <begin position="1"/>
        <end position="26"/>
    </location>
</feature>
<keyword evidence="7 11" id="KW-0496">Mitochondrion</keyword>
<dbReference type="WBParaSite" id="jg14429">
    <property type="protein sequence ID" value="jg14429"/>
    <property type="gene ID" value="jg14429"/>
</dbReference>
<evidence type="ECO:0000256" key="2">
    <source>
        <dbReference type="ARBA" id="ARBA00007255"/>
    </source>
</evidence>
<name>A0A915CZU8_9BILA</name>
<dbReference type="PROSITE" id="PS00822">
    <property type="entry name" value="CYTO_HEME_LYASE_2"/>
    <property type="match status" value="1"/>
</dbReference>
<keyword evidence="6 11" id="KW-0408">Iron</keyword>
<dbReference type="InterPro" id="IPR000511">
    <property type="entry name" value="Holocyt_c/c1_synthase"/>
</dbReference>